<dbReference type="GO" id="GO:1990573">
    <property type="term" value="P:potassium ion import across plasma membrane"/>
    <property type="evidence" value="ECO:0007669"/>
    <property type="project" value="TreeGrafter"/>
</dbReference>
<dbReference type="AlphaFoldDB" id="A0A4R9AYM4"/>
<dbReference type="PANTHER" id="PTHR43294:SF20">
    <property type="entry name" value="P-TYPE ATPASE"/>
    <property type="match status" value="1"/>
</dbReference>
<dbReference type="Gene3D" id="1.20.1110.10">
    <property type="entry name" value="Calcium-transporting ATPase, transmembrane domain"/>
    <property type="match status" value="1"/>
</dbReference>
<feature type="region of interest" description="Disordered" evidence="10">
    <location>
        <begin position="943"/>
        <end position="962"/>
    </location>
</feature>
<dbReference type="PRINTS" id="PR00119">
    <property type="entry name" value="CATATPASE"/>
</dbReference>
<dbReference type="InterPro" id="IPR018303">
    <property type="entry name" value="ATPase_P-typ_P_site"/>
</dbReference>
<dbReference type="InterPro" id="IPR001757">
    <property type="entry name" value="P_typ_ATPase"/>
</dbReference>
<organism evidence="13 14">
    <name type="scientific">Cryobacterium gelidum</name>
    <dbReference type="NCBI Taxonomy" id="1259164"/>
    <lineage>
        <taxon>Bacteria</taxon>
        <taxon>Bacillati</taxon>
        <taxon>Actinomycetota</taxon>
        <taxon>Actinomycetes</taxon>
        <taxon>Micrococcales</taxon>
        <taxon>Microbacteriaceae</taxon>
        <taxon>Cryobacterium</taxon>
    </lineage>
</organism>
<keyword evidence="8 11" id="KW-0472">Membrane</keyword>
<comment type="subcellular location">
    <subcellularLocation>
        <location evidence="1">Cell membrane</location>
        <topology evidence="1">Multi-pass membrane protein</topology>
    </subcellularLocation>
</comment>
<dbReference type="SFLD" id="SFLDG00002">
    <property type="entry name" value="C1.7:_P-type_atpase_like"/>
    <property type="match status" value="1"/>
</dbReference>
<proteinExistence type="inferred from homology"/>
<dbReference type="InterPro" id="IPR006068">
    <property type="entry name" value="ATPase_P-typ_cation-transptr_C"/>
</dbReference>
<keyword evidence="14" id="KW-1185">Reference proteome</keyword>
<evidence type="ECO:0000256" key="1">
    <source>
        <dbReference type="ARBA" id="ARBA00004651"/>
    </source>
</evidence>
<feature type="transmembrane region" description="Helical" evidence="11">
    <location>
        <begin position="281"/>
        <end position="302"/>
    </location>
</feature>
<evidence type="ECO:0000313" key="14">
    <source>
        <dbReference type="Proteomes" id="UP000297983"/>
    </source>
</evidence>
<gene>
    <name evidence="13" type="ORF">E3T50_04350</name>
</gene>
<evidence type="ECO:0000256" key="8">
    <source>
        <dbReference type="ARBA" id="ARBA00023136"/>
    </source>
</evidence>
<dbReference type="GO" id="GO:0030007">
    <property type="term" value="P:intracellular potassium ion homeostasis"/>
    <property type="evidence" value="ECO:0007669"/>
    <property type="project" value="TreeGrafter"/>
</dbReference>
<dbReference type="PANTHER" id="PTHR43294">
    <property type="entry name" value="SODIUM/POTASSIUM-TRANSPORTING ATPASE SUBUNIT ALPHA"/>
    <property type="match status" value="1"/>
</dbReference>
<feature type="transmembrane region" description="Helical" evidence="11">
    <location>
        <begin position="91"/>
        <end position="113"/>
    </location>
</feature>
<dbReference type="SUPFAM" id="SSF81660">
    <property type="entry name" value="Metal cation-transporting ATPase, ATP-binding domain N"/>
    <property type="match status" value="1"/>
</dbReference>
<dbReference type="Pfam" id="PF00122">
    <property type="entry name" value="E1-E2_ATPase"/>
    <property type="match status" value="1"/>
</dbReference>
<dbReference type="Pfam" id="PF00690">
    <property type="entry name" value="Cation_ATPase_N"/>
    <property type="match status" value="1"/>
</dbReference>
<dbReference type="InterPro" id="IPR008250">
    <property type="entry name" value="ATPase_P-typ_transduc_dom_A_sf"/>
</dbReference>
<feature type="transmembrane region" description="Helical" evidence="11">
    <location>
        <begin position="119"/>
        <end position="136"/>
    </location>
</feature>
<evidence type="ECO:0000256" key="4">
    <source>
        <dbReference type="ARBA" id="ARBA00022741"/>
    </source>
</evidence>
<dbReference type="PRINTS" id="PR00120">
    <property type="entry name" value="HATPASE"/>
</dbReference>
<dbReference type="SUPFAM" id="SSF81653">
    <property type="entry name" value="Calcium ATPase, transduction domain A"/>
    <property type="match status" value="1"/>
</dbReference>
<comment type="catalytic activity">
    <reaction evidence="9">
        <text>ATP + H2O = ADP + phosphate + H(+)</text>
        <dbReference type="Rhea" id="RHEA:13065"/>
        <dbReference type="ChEBI" id="CHEBI:15377"/>
        <dbReference type="ChEBI" id="CHEBI:15378"/>
        <dbReference type="ChEBI" id="CHEBI:30616"/>
        <dbReference type="ChEBI" id="CHEBI:43474"/>
        <dbReference type="ChEBI" id="CHEBI:456216"/>
    </reaction>
</comment>
<dbReference type="Gene3D" id="3.40.50.1000">
    <property type="entry name" value="HAD superfamily/HAD-like"/>
    <property type="match status" value="1"/>
</dbReference>
<dbReference type="SFLD" id="SFLDF00027">
    <property type="entry name" value="p-type_atpase"/>
    <property type="match status" value="1"/>
</dbReference>
<evidence type="ECO:0000256" key="11">
    <source>
        <dbReference type="SAM" id="Phobius"/>
    </source>
</evidence>
<dbReference type="GO" id="GO:0036376">
    <property type="term" value="P:sodium ion export across plasma membrane"/>
    <property type="evidence" value="ECO:0007669"/>
    <property type="project" value="TreeGrafter"/>
</dbReference>
<dbReference type="InterPro" id="IPR050510">
    <property type="entry name" value="Cation_transp_ATPase_P-type"/>
</dbReference>
<feature type="transmembrane region" description="Helical" evidence="11">
    <location>
        <begin position="882"/>
        <end position="901"/>
    </location>
</feature>
<dbReference type="SFLD" id="SFLDS00003">
    <property type="entry name" value="Haloacid_Dehalogenase"/>
    <property type="match status" value="1"/>
</dbReference>
<keyword evidence="7 11" id="KW-1133">Transmembrane helix</keyword>
<keyword evidence="6" id="KW-1278">Translocase</keyword>
<dbReference type="Proteomes" id="UP000297983">
    <property type="component" value="Unassembled WGS sequence"/>
</dbReference>
<dbReference type="InterPro" id="IPR023299">
    <property type="entry name" value="ATPase_P-typ_cyto_dom_N"/>
</dbReference>
<dbReference type="GO" id="GO:0016887">
    <property type="term" value="F:ATP hydrolysis activity"/>
    <property type="evidence" value="ECO:0007669"/>
    <property type="project" value="InterPro"/>
</dbReference>
<dbReference type="InterPro" id="IPR023214">
    <property type="entry name" value="HAD_sf"/>
</dbReference>
<evidence type="ECO:0000256" key="6">
    <source>
        <dbReference type="ARBA" id="ARBA00022967"/>
    </source>
</evidence>
<feature type="transmembrane region" description="Helical" evidence="11">
    <location>
        <begin position="843"/>
        <end position="862"/>
    </location>
</feature>
<dbReference type="InterPro" id="IPR023298">
    <property type="entry name" value="ATPase_P-typ_TM_dom_sf"/>
</dbReference>
<dbReference type="EMBL" id="SOHL01000008">
    <property type="protein sequence ID" value="TFD72742.1"/>
    <property type="molecule type" value="Genomic_DNA"/>
</dbReference>
<keyword evidence="4" id="KW-0547">Nucleotide-binding</keyword>
<dbReference type="SMART" id="SM00831">
    <property type="entry name" value="Cation_ATPase_N"/>
    <property type="match status" value="1"/>
</dbReference>
<keyword evidence="5" id="KW-0067">ATP-binding</keyword>
<dbReference type="PROSITE" id="PS00154">
    <property type="entry name" value="ATPASE_E1_E2"/>
    <property type="match status" value="1"/>
</dbReference>
<dbReference type="Pfam" id="PF00689">
    <property type="entry name" value="Cation_ATPase_C"/>
    <property type="match status" value="1"/>
</dbReference>
<feature type="domain" description="Cation-transporting P-type ATPase N-terminal" evidence="12">
    <location>
        <begin position="41"/>
        <end position="115"/>
    </location>
</feature>
<evidence type="ECO:0000313" key="13">
    <source>
        <dbReference type="EMBL" id="TFD72742.1"/>
    </source>
</evidence>
<feature type="transmembrane region" description="Helical" evidence="11">
    <location>
        <begin position="314"/>
        <end position="339"/>
    </location>
</feature>
<feature type="transmembrane region" description="Helical" evidence="11">
    <location>
        <begin position="913"/>
        <end position="937"/>
    </location>
</feature>
<dbReference type="InterPro" id="IPR044492">
    <property type="entry name" value="P_typ_ATPase_HD_dom"/>
</dbReference>
<dbReference type="Pfam" id="PF13246">
    <property type="entry name" value="Cation_ATPase"/>
    <property type="match status" value="1"/>
</dbReference>
<dbReference type="GO" id="GO:1902600">
    <property type="term" value="P:proton transmembrane transport"/>
    <property type="evidence" value="ECO:0007669"/>
    <property type="project" value="TreeGrafter"/>
</dbReference>
<evidence type="ECO:0000256" key="5">
    <source>
        <dbReference type="ARBA" id="ARBA00022840"/>
    </source>
</evidence>
<comment type="caution">
    <text evidence="13">The sequence shown here is derived from an EMBL/GenBank/DDBJ whole genome shotgun (WGS) entry which is preliminary data.</text>
</comment>
<dbReference type="InterPro" id="IPR004014">
    <property type="entry name" value="ATPase_P-typ_cation-transptr_N"/>
</dbReference>
<dbReference type="Gene3D" id="3.40.1110.10">
    <property type="entry name" value="Calcium-transporting ATPase, cytoplasmic domain N"/>
    <property type="match status" value="1"/>
</dbReference>
<protein>
    <submittedName>
        <fullName evidence="13">Cation-transporting P-type ATPase</fullName>
    </submittedName>
</protein>
<dbReference type="SUPFAM" id="SSF56784">
    <property type="entry name" value="HAD-like"/>
    <property type="match status" value="1"/>
</dbReference>
<dbReference type="GO" id="GO:0005524">
    <property type="term" value="F:ATP binding"/>
    <property type="evidence" value="ECO:0007669"/>
    <property type="project" value="UniProtKB-KW"/>
</dbReference>
<sequence length="962" mass="102276">MAHPRYCYRPPPVFRSILVSSRSRPSPSVGAGAEPAVKPVAWHTLSATVVATMLDVDPGAGLHDGSVEARQGEYGPNLLAEPRRIPAWRKIIRLLAEKMTLVLVIAAVVSAVVSREWETPVVILAVIILNTALNYLQERRAENSLQALRTMSAGTAVVRRNGIELEVPRSALVPGDIVLLDAGDSIPADGRIVEESRLQVAEATLTGESEPVGKTTHALTVASLPPGDRDNMVFMNTEVTRGRATMIVTATGMRTEVGAIAALISEVKGERTPLQKRIDQLAQMLTLVALLVVAVVFVLGLMRGQSWSDLLITAVSLAVATIPEGLTAVVAFTLAMGAARLAGRGAILKQLSAVETLGSVTHIATDKTGTLTMNEMTAHRLHIHGRDFLVTGEGYATNGKILTPEDLPVPDLTEALLTMALCNDAVIRDGRLVGDPTEGALVVLAEKGGLDVAAARQDHPRVAEVPFDSEYKYMATFHRLASTTSNSNPSAPLTVDQCLAKGAPVALMQLADSVLTAQGIRPITEEHRRRIHDAIQKLAGEGLRTLMIAGRRLDTVLPDDEKSLQAMVTALTIYAIVGIVDPARAEAAEAIAVARRAGIQVHMITGDHLITASAIAKNLGIPGDAASGLDLDELDDGELGRRAAGYGVLARVTPAHKIRMVKALQKGGNIVAMTGDGVNDAPALKQADIGIAMGITGTDVSKGAANMILTDDNFATIVAAVREGRGIYANILKFVRFQLTTAWGFVLIFLIAGVTGLAGGAPFTALQILWVNIIMDGPPALALGVDAAEPGTMLEQPRPAQERLLTRGRLLRILGLGIVMAAGTIAVLTLAPVVFPDRADDAAFASTLAFTTFVFYQVFNLLNVRSDTHSVFSIQTLTNRSIWVALAGVIILQICVVQLHVLQGLFDTTELTASHWGLAVLVGSSVLWVEEIGKFLVRSRGRHRRGPAQSRSARNPSSDHHI</sequence>
<evidence type="ECO:0000256" key="3">
    <source>
        <dbReference type="ARBA" id="ARBA00022692"/>
    </source>
</evidence>
<keyword evidence="3 11" id="KW-0812">Transmembrane</keyword>
<dbReference type="SUPFAM" id="SSF81665">
    <property type="entry name" value="Calcium ATPase, transmembrane domain M"/>
    <property type="match status" value="1"/>
</dbReference>
<dbReference type="GO" id="GO:0005391">
    <property type="term" value="F:P-type sodium:potassium-exchanging transporter activity"/>
    <property type="evidence" value="ECO:0007669"/>
    <property type="project" value="TreeGrafter"/>
</dbReference>
<dbReference type="GO" id="GO:0006883">
    <property type="term" value="P:intracellular sodium ion homeostasis"/>
    <property type="evidence" value="ECO:0007669"/>
    <property type="project" value="TreeGrafter"/>
</dbReference>
<evidence type="ECO:0000256" key="10">
    <source>
        <dbReference type="SAM" id="MobiDB-lite"/>
    </source>
</evidence>
<feature type="transmembrane region" description="Helical" evidence="11">
    <location>
        <begin position="810"/>
        <end position="831"/>
    </location>
</feature>
<evidence type="ECO:0000256" key="7">
    <source>
        <dbReference type="ARBA" id="ARBA00022989"/>
    </source>
</evidence>
<dbReference type="NCBIfam" id="TIGR01494">
    <property type="entry name" value="ATPase_P-type"/>
    <property type="match status" value="2"/>
</dbReference>
<feature type="transmembrane region" description="Helical" evidence="11">
    <location>
        <begin position="742"/>
        <end position="763"/>
    </location>
</feature>
<evidence type="ECO:0000256" key="2">
    <source>
        <dbReference type="ARBA" id="ARBA00005675"/>
    </source>
</evidence>
<evidence type="ECO:0000259" key="12">
    <source>
        <dbReference type="SMART" id="SM00831"/>
    </source>
</evidence>
<comment type="similarity">
    <text evidence="2">Belongs to the cation transport ATPase (P-type) (TC 3.A.3) family. Type IIA subfamily.</text>
</comment>
<dbReference type="InterPro" id="IPR036412">
    <property type="entry name" value="HAD-like_sf"/>
</dbReference>
<dbReference type="Gene3D" id="2.70.150.10">
    <property type="entry name" value="Calcium-transporting ATPase, cytoplasmic transduction domain A"/>
    <property type="match status" value="1"/>
</dbReference>
<dbReference type="GO" id="GO:0005886">
    <property type="term" value="C:plasma membrane"/>
    <property type="evidence" value="ECO:0007669"/>
    <property type="project" value="UniProtKB-SubCell"/>
</dbReference>
<evidence type="ECO:0000256" key="9">
    <source>
        <dbReference type="ARBA" id="ARBA00049360"/>
    </source>
</evidence>
<dbReference type="InterPro" id="IPR059000">
    <property type="entry name" value="ATPase_P-type_domA"/>
</dbReference>
<reference evidence="13 14" key="1">
    <citation type="submission" date="2019-03" db="EMBL/GenBank/DDBJ databases">
        <title>Genomics of glacier-inhabiting Cryobacterium strains.</title>
        <authorList>
            <person name="Liu Q."/>
            <person name="Xin Y.-H."/>
        </authorList>
    </citation>
    <scope>NUCLEOTIDE SEQUENCE [LARGE SCALE GENOMIC DNA]</scope>
    <source>
        <strain evidence="13 14">Hz16</strain>
    </source>
</reference>
<accession>A0A4R9AYM4</accession>
<name>A0A4R9AYM4_9MICO</name>